<evidence type="ECO:0000256" key="2">
    <source>
        <dbReference type="SAM" id="SignalP"/>
    </source>
</evidence>
<sequence>MKIILIATCLLLGAILVSCQQQQQQGTDQTSSTSSNQSNDIKLPLNCSTSMSVVFPAEIILQAYLESDTANVTALWLNIMLASQKQGASLTQSAISKYSSNSQLVSLLQELNANMTQMEQQLSGLFSSLQLQQLPDIQNLTYGDDCSLRAATVDNLRGPCDFIFVLIHRMAMAKVVNLLAISEGDINQQVGDIAYNELVNSSNTIEKLLQIAKASNCYAQQ</sequence>
<keyword evidence="1" id="KW-0175">Coiled coil</keyword>
<feature type="coiled-coil region" evidence="1">
    <location>
        <begin position="101"/>
        <end position="128"/>
    </location>
</feature>
<dbReference type="PROSITE" id="PS51257">
    <property type="entry name" value="PROKAR_LIPOPROTEIN"/>
    <property type="match status" value="1"/>
</dbReference>
<proteinExistence type="predicted"/>
<name>D2W1R1_NAEGR</name>
<dbReference type="VEuPathDB" id="AmoebaDB:NAEGRDRAFT_75345"/>
<dbReference type="GeneID" id="8856211"/>
<dbReference type="EMBL" id="GG738923">
    <property type="protein sequence ID" value="EFC36962.1"/>
    <property type="molecule type" value="Genomic_DNA"/>
</dbReference>
<feature type="chain" id="PRO_5003038046" evidence="2">
    <location>
        <begin position="20"/>
        <end position="221"/>
    </location>
</feature>
<evidence type="ECO:0000313" key="3">
    <source>
        <dbReference type="EMBL" id="EFC36962.1"/>
    </source>
</evidence>
<organism evidence="4">
    <name type="scientific">Naegleria gruberi</name>
    <name type="common">Amoeba</name>
    <dbReference type="NCBI Taxonomy" id="5762"/>
    <lineage>
        <taxon>Eukaryota</taxon>
        <taxon>Discoba</taxon>
        <taxon>Heterolobosea</taxon>
        <taxon>Tetramitia</taxon>
        <taxon>Eutetramitia</taxon>
        <taxon>Vahlkampfiidae</taxon>
        <taxon>Naegleria</taxon>
    </lineage>
</organism>
<reference evidence="3 4" key="1">
    <citation type="journal article" date="2010" name="Cell">
        <title>The genome of Naegleria gruberi illuminates early eukaryotic versatility.</title>
        <authorList>
            <person name="Fritz-Laylin L.K."/>
            <person name="Prochnik S.E."/>
            <person name="Ginger M.L."/>
            <person name="Dacks J.B."/>
            <person name="Carpenter M.L."/>
            <person name="Field M.C."/>
            <person name="Kuo A."/>
            <person name="Paredez A."/>
            <person name="Chapman J."/>
            <person name="Pham J."/>
            <person name="Shu S."/>
            <person name="Neupane R."/>
            <person name="Cipriano M."/>
            <person name="Mancuso J."/>
            <person name="Tu H."/>
            <person name="Salamov A."/>
            <person name="Lindquist E."/>
            <person name="Shapiro H."/>
            <person name="Lucas S."/>
            <person name="Grigoriev I.V."/>
            <person name="Cande W.Z."/>
            <person name="Fulton C."/>
            <person name="Rokhsar D.S."/>
            <person name="Dawson S.C."/>
        </authorList>
    </citation>
    <scope>NUCLEOTIDE SEQUENCE [LARGE SCALE GENOMIC DNA]</scope>
    <source>
        <strain evidence="3 4">NEG-M</strain>
    </source>
</reference>
<accession>D2W1R1</accession>
<dbReference type="Proteomes" id="UP000006671">
    <property type="component" value="Unassembled WGS sequence"/>
</dbReference>
<protein>
    <submittedName>
        <fullName evidence="3">Predicted protein</fullName>
    </submittedName>
</protein>
<feature type="signal peptide" evidence="2">
    <location>
        <begin position="1"/>
        <end position="19"/>
    </location>
</feature>
<evidence type="ECO:0000256" key="1">
    <source>
        <dbReference type="SAM" id="Coils"/>
    </source>
</evidence>
<gene>
    <name evidence="3" type="ORF">NAEGRDRAFT_75345</name>
</gene>
<evidence type="ECO:0000313" key="4">
    <source>
        <dbReference type="Proteomes" id="UP000006671"/>
    </source>
</evidence>
<dbReference type="InParanoid" id="D2W1R1"/>
<dbReference type="AlphaFoldDB" id="D2W1R1"/>
<dbReference type="RefSeq" id="XP_002669706.1">
    <property type="nucleotide sequence ID" value="XM_002669660.1"/>
</dbReference>
<dbReference type="KEGG" id="ngr:NAEGRDRAFT_75345"/>
<keyword evidence="2" id="KW-0732">Signal</keyword>
<keyword evidence="4" id="KW-1185">Reference proteome</keyword>